<dbReference type="GO" id="GO:0005615">
    <property type="term" value="C:extracellular space"/>
    <property type="evidence" value="ECO:0007669"/>
    <property type="project" value="UniProtKB-KW"/>
</dbReference>
<dbReference type="PANTHER" id="PTHR48487:SF1">
    <property type="entry name" value="INTERLEUKIN-2"/>
    <property type="match status" value="1"/>
</dbReference>
<comment type="similarity">
    <text evidence="2 12">Belongs to the IL-2 family.</text>
</comment>
<evidence type="ECO:0000256" key="8">
    <source>
        <dbReference type="ARBA" id="ARBA00023030"/>
    </source>
</evidence>
<dbReference type="FunCoup" id="A0A2Y9E495">
    <property type="interactions" value="810"/>
</dbReference>
<dbReference type="SMART" id="SM00189">
    <property type="entry name" value="IL2"/>
    <property type="match status" value="1"/>
</dbReference>
<dbReference type="SUPFAM" id="SSF47266">
    <property type="entry name" value="4-helical cytokines"/>
    <property type="match status" value="1"/>
</dbReference>
<dbReference type="KEGG" id="tmu:101360180"/>
<dbReference type="InterPro" id="IPR030477">
    <property type="entry name" value="IL-2_CS"/>
</dbReference>
<evidence type="ECO:0000256" key="4">
    <source>
        <dbReference type="ARBA" id="ARBA00022514"/>
    </source>
</evidence>
<evidence type="ECO:0000256" key="3">
    <source>
        <dbReference type="ARBA" id="ARBA00019453"/>
    </source>
</evidence>
<dbReference type="AlphaFoldDB" id="A0A2Y9E495"/>
<keyword evidence="9 12" id="KW-1064">Adaptive immunity</keyword>
<dbReference type="GO" id="GO:0005125">
    <property type="term" value="F:cytokine activity"/>
    <property type="evidence" value="ECO:0007669"/>
    <property type="project" value="UniProtKB-KW"/>
</dbReference>
<dbReference type="GO" id="GO:0002250">
    <property type="term" value="P:adaptive immune response"/>
    <property type="evidence" value="ECO:0007669"/>
    <property type="project" value="UniProtKB-KW"/>
</dbReference>
<protein>
    <recommendedName>
        <fullName evidence="3 12">Interleukin-2</fullName>
        <shortName evidence="12">IL-2</shortName>
    </recommendedName>
</protein>
<dbReference type="PRINTS" id="PR00265">
    <property type="entry name" value="INTERLEUKIN2"/>
</dbReference>
<evidence type="ECO:0000256" key="6">
    <source>
        <dbReference type="ARBA" id="ARBA00022729"/>
    </source>
</evidence>
<keyword evidence="4 12" id="KW-0202">Cytokine</keyword>
<dbReference type="Gene3D" id="1.20.1250.10">
    <property type="match status" value="1"/>
</dbReference>
<keyword evidence="11" id="KW-0325">Glycoprotein</keyword>
<evidence type="ECO:0000256" key="9">
    <source>
        <dbReference type="ARBA" id="ARBA00023130"/>
    </source>
</evidence>
<organism evidence="13 14">
    <name type="scientific">Trichechus manatus latirostris</name>
    <name type="common">Florida manatee</name>
    <dbReference type="NCBI Taxonomy" id="127582"/>
    <lineage>
        <taxon>Eukaryota</taxon>
        <taxon>Metazoa</taxon>
        <taxon>Chordata</taxon>
        <taxon>Craniata</taxon>
        <taxon>Vertebrata</taxon>
        <taxon>Euteleostomi</taxon>
        <taxon>Mammalia</taxon>
        <taxon>Eutheria</taxon>
        <taxon>Afrotheria</taxon>
        <taxon>Sirenia</taxon>
        <taxon>Trichechidae</taxon>
        <taxon>Trichechus</taxon>
    </lineage>
</organism>
<dbReference type="OrthoDB" id="9450228at2759"/>
<comment type="function">
    <text evidence="12">Cytokine produced by activated CD4-positive helper T-cells and to a lesser extend activated CD8-positive T-cells and natural killer (NK) cells that plays pivotal roles in the immune response and tolerance. Binds to a receptor complex composed of either the high-affinity trimeric IL-2R (IL2RA/CD25, IL2RB/CD122 and IL2RG/CD132) or the low-affinity dimeric IL-2R (IL2RB and IL2RG). Interaction with the receptor leads to oligomerization and conformation changes in the IL-2R subunits resulting in downstream signaling starting with phosphorylation of JAK1 and JAK3. In turn, JAK1 and JAK3 phosphorylate the receptor to form a docking site leading to the phosphorylation of several substrates including STAT5. This process leads to activation of several pathways including STAT, phosphoinositide-3-kinase/PI3K and mitogen-activated protein kinase/MAPK pathways. Functions as a T-cell growth factor and can increase NK-cell cytolytic activity as well. Promotes strong proliferation of activated B-cells and subsequently immunoglobulin production. Plays a pivotal role in regulating the adaptive immune system by controlling the survival and proliferation of regulatory T-cells, which are required for the maintenance of immune tolerance. Moreover, participates in the differentiation and homeostasis of effector T-cell subsets, including Th1, Th2, Th17 as well as memory CD8-positive T-cells.</text>
</comment>
<evidence type="ECO:0000313" key="14">
    <source>
        <dbReference type="RefSeq" id="XP_004386908.2"/>
    </source>
</evidence>
<sequence>MALLFKSFLSNLSSLLTATSTPATMFKMQLLSCIVLTLALITNSAPTSSSAKETQQQLEQLLLDLRMLLVRVKNYEPRRLSMMFTFKFNMPKKATELKHLQCLVEELKPLEDVLNVAPSKQNTRELISNINVTALELQGSKTPFMCEYDDKAATIEEFLNNWIAFCQRIISTLT</sequence>
<evidence type="ECO:0000256" key="2">
    <source>
        <dbReference type="ARBA" id="ARBA00006949"/>
    </source>
</evidence>
<reference evidence="14" key="1">
    <citation type="submission" date="2025-08" db="UniProtKB">
        <authorList>
            <consortium name="RefSeq"/>
        </authorList>
    </citation>
    <scope>IDENTIFICATION</scope>
</reference>
<evidence type="ECO:0000256" key="7">
    <source>
        <dbReference type="ARBA" id="ARBA00022859"/>
    </source>
</evidence>
<dbReference type="Pfam" id="PF00715">
    <property type="entry name" value="IL2"/>
    <property type="match status" value="1"/>
</dbReference>
<dbReference type="InterPro" id="IPR000779">
    <property type="entry name" value="IL-2"/>
</dbReference>
<dbReference type="InParanoid" id="A0A2Y9E495"/>
<evidence type="ECO:0000256" key="5">
    <source>
        <dbReference type="ARBA" id="ARBA00022525"/>
    </source>
</evidence>
<dbReference type="GeneID" id="101360180"/>
<evidence type="ECO:0000256" key="10">
    <source>
        <dbReference type="ARBA" id="ARBA00023157"/>
    </source>
</evidence>
<dbReference type="GO" id="GO:0008083">
    <property type="term" value="F:growth factor activity"/>
    <property type="evidence" value="ECO:0007669"/>
    <property type="project" value="UniProtKB-KW"/>
</dbReference>
<dbReference type="PANTHER" id="PTHR48487">
    <property type="entry name" value="INTERLEUKIN-2"/>
    <property type="match status" value="1"/>
</dbReference>
<dbReference type="Proteomes" id="UP000248480">
    <property type="component" value="Unplaced"/>
</dbReference>
<evidence type="ECO:0000256" key="12">
    <source>
        <dbReference type="RuleBase" id="RU363134"/>
    </source>
</evidence>
<dbReference type="PROSITE" id="PS00424">
    <property type="entry name" value="INTERLEUKIN_2"/>
    <property type="match status" value="1"/>
</dbReference>
<dbReference type="STRING" id="127582.A0A2Y9E495"/>
<name>A0A2Y9E495_TRIMA</name>
<keyword evidence="5 12" id="KW-0964">Secreted</keyword>
<proteinExistence type="inferred from homology"/>
<dbReference type="InterPro" id="IPR009079">
    <property type="entry name" value="4_helix_cytokine-like_core"/>
</dbReference>
<evidence type="ECO:0000256" key="1">
    <source>
        <dbReference type="ARBA" id="ARBA00004613"/>
    </source>
</evidence>
<keyword evidence="10 12" id="KW-1015">Disulfide bond</keyword>
<comment type="subcellular location">
    <subcellularLocation>
        <location evidence="1 12">Secreted</location>
    </subcellularLocation>
</comment>
<accession>A0A2Y9E495</accession>
<dbReference type="CTD" id="3558"/>
<keyword evidence="7 12" id="KW-0391">Immunity</keyword>
<dbReference type="GO" id="GO:0005134">
    <property type="term" value="F:interleukin-2 receptor binding"/>
    <property type="evidence" value="ECO:0007669"/>
    <property type="project" value="InterPro"/>
</dbReference>
<keyword evidence="8 12" id="KW-0339">Growth factor</keyword>
<keyword evidence="13" id="KW-1185">Reference proteome</keyword>
<evidence type="ECO:0000256" key="11">
    <source>
        <dbReference type="ARBA" id="ARBA00023180"/>
    </source>
</evidence>
<gene>
    <name evidence="12 14" type="primary">IL2</name>
</gene>
<evidence type="ECO:0000313" key="13">
    <source>
        <dbReference type="Proteomes" id="UP000248480"/>
    </source>
</evidence>
<keyword evidence="6" id="KW-0732">Signal</keyword>
<dbReference type="RefSeq" id="XP_004386908.2">
    <property type="nucleotide sequence ID" value="XM_004386851.2"/>
</dbReference>